<protein>
    <submittedName>
        <fullName evidence="1">19408_t:CDS:1</fullName>
    </submittedName>
</protein>
<evidence type="ECO:0000313" key="1">
    <source>
        <dbReference type="EMBL" id="CAG8795460.1"/>
    </source>
</evidence>
<gene>
    <name evidence="1" type="ORF">RPERSI_LOCUS19962</name>
</gene>
<feature type="non-terminal residue" evidence="1">
    <location>
        <position position="136"/>
    </location>
</feature>
<accession>A0ACA9RIX4</accession>
<proteinExistence type="predicted"/>
<organism evidence="1 2">
    <name type="scientific">Racocetra persica</name>
    <dbReference type="NCBI Taxonomy" id="160502"/>
    <lineage>
        <taxon>Eukaryota</taxon>
        <taxon>Fungi</taxon>
        <taxon>Fungi incertae sedis</taxon>
        <taxon>Mucoromycota</taxon>
        <taxon>Glomeromycotina</taxon>
        <taxon>Glomeromycetes</taxon>
        <taxon>Diversisporales</taxon>
        <taxon>Gigasporaceae</taxon>
        <taxon>Racocetra</taxon>
    </lineage>
</organism>
<keyword evidence="2" id="KW-1185">Reference proteome</keyword>
<dbReference type="Proteomes" id="UP000789920">
    <property type="component" value="Unassembled WGS sequence"/>
</dbReference>
<evidence type="ECO:0000313" key="2">
    <source>
        <dbReference type="Proteomes" id="UP000789920"/>
    </source>
</evidence>
<reference evidence="1" key="1">
    <citation type="submission" date="2021-06" db="EMBL/GenBank/DDBJ databases">
        <authorList>
            <person name="Kallberg Y."/>
            <person name="Tangrot J."/>
            <person name="Rosling A."/>
        </authorList>
    </citation>
    <scope>NUCLEOTIDE SEQUENCE</scope>
    <source>
        <strain evidence="1">MA461A</strain>
    </source>
</reference>
<comment type="caution">
    <text evidence="1">The sequence shown here is derived from an EMBL/GenBank/DDBJ whole genome shotgun (WGS) entry which is preliminary data.</text>
</comment>
<feature type="non-terminal residue" evidence="1">
    <location>
        <position position="1"/>
    </location>
</feature>
<dbReference type="EMBL" id="CAJVQC010055535">
    <property type="protein sequence ID" value="CAG8795460.1"/>
    <property type="molecule type" value="Genomic_DNA"/>
</dbReference>
<sequence>CELNNQFIANFEECEDNTRTTFSLGLRYKNKVGPALSWRLVESNNCMDSSLKVSKDIRKFLEIVKDNSCMGSKVSEVNTRFTFGLVLELEGGIDSEVSEDNSGLVLGLKLGLAKDKSGLGLEVKKNSKDLVKSNGS</sequence>
<name>A0ACA9RIX4_9GLOM</name>